<keyword evidence="10" id="KW-1185">Reference proteome</keyword>
<dbReference type="SUPFAM" id="SSF51735">
    <property type="entry name" value="NAD(P)-binding Rossmann-fold domains"/>
    <property type="match status" value="2"/>
</dbReference>
<dbReference type="GO" id="GO:0005886">
    <property type="term" value="C:plasma membrane"/>
    <property type="evidence" value="ECO:0007669"/>
    <property type="project" value="InterPro"/>
</dbReference>
<keyword evidence="5" id="KW-0520">NAD</keyword>
<evidence type="ECO:0000256" key="5">
    <source>
        <dbReference type="ARBA" id="ARBA00023027"/>
    </source>
</evidence>
<proteinExistence type="predicted"/>
<dbReference type="EMBL" id="FUWW01000005">
    <property type="protein sequence ID" value="SJZ46581.1"/>
    <property type="molecule type" value="Genomic_DNA"/>
</dbReference>
<evidence type="ECO:0000313" key="10">
    <source>
        <dbReference type="Proteomes" id="UP000190657"/>
    </source>
</evidence>
<dbReference type="InterPro" id="IPR050721">
    <property type="entry name" value="Trk_Ktr_HKT_K-transport"/>
</dbReference>
<protein>
    <recommendedName>
        <fullName evidence="1">Trk system potassium uptake protein TrkA</fullName>
    </recommendedName>
</protein>
<keyword evidence="6" id="KW-0406">Ion transport</keyword>
<dbReference type="Pfam" id="PF02080">
    <property type="entry name" value="TrkA_C"/>
    <property type="match status" value="2"/>
</dbReference>
<dbReference type="SUPFAM" id="SSF116726">
    <property type="entry name" value="TrkA C-terminal domain-like"/>
    <property type="match status" value="2"/>
</dbReference>
<feature type="domain" description="RCK C-terminal" evidence="8">
    <location>
        <begin position="153"/>
        <end position="236"/>
    </location>
</feature>
<evidence type="ECO:0000256" key="1">
    <source>
        <dbReference type="ARBA" id="ARBA00017378"/>
    </source>
</evidence>
<dbReference type="GO" id="GO:0015079">
    <property type="term" value="F:potassium ion transmembrane transporter activity"/>
    <property type="evidence" value="ECO:0007669"/>
    <property type="project" value="InterPro"/>
</dbReference>
<evidence type="ECO:0000256" key="4">
    <source>
        <dbReference type="ARBA" id="ARBA00022958"/>
    </source>
</evidence>
<dbReference type="InterPro" id="IPR036721">
    <property type="entry name" value="RCK_C_sf"/>
</dbReference>
<dbReference type="PROSITE" id="PS51201">
    <property type="entry name" value="RCK_N"/>
    <property type="match status" value="2"/>
</dbReference>
<feature type="domain" description="RCK N-terminal" evidence="7">
    <location>
        <begin position="240"/>
        <end position="357"/>
    </location>
</feature>
<dbReference type="PANTHER" id="PTHR43833">
    <property type="entry name" value="POTASSIUM CHANNEL PROTEIN 2-RELATED-RELATED"/>
    <property type="match status" value="1"/>
</dbReference>
<name>A0A1T4KVZ3_9FIRM</name>
<keyword evidence="4" id="KW-0630">Potassium</keyword>
<dbReference type="NCBIfam" id="NF007033">
    <property type="entry name" value="PRK09496.1-5"/>
    <property type="match status" value="1"/>
</dbReference>
<sequence length="463" mass="50574">MGFLGKRFKEATGLNIIIVGCGVVGTALVEQLVVENHDITVVDTSPQKVQKITDTYDVMGVVGNGASFSVQKEAGIVDADLIIAVTDSDELNLLCCTVASRVGHCSTIAKVRNPEYSHELNHIKDRLGLAMIVNPEYEASREIYKILCLPTALEATSFAHGKADLVKIRIPHGNILDGMTIAQLGKSTNDVLVCGVERNNQIYIPTGDFELKAGDMLSFVAPAKKVSDFLKQIGFKTNKVKNTMIIGGGDAGYYLAKRLSDNGIDVCLIDKDKERCEEIATLLPKVVVINGNGVDEDLLNEEGLQSAESFVTLTGSDEENILLTVHAKQFSNAKLVTKINRIRFKDAINTLDIGSVIYPRYITSEAIIAYVRAKSASKGSNVETLYHLFDHRVEAVEFKIDKESKVTNVPIMKLKLKDNLLICFIFRRGKVIIPSGQDCILPGDSVMIVTTHTGFNDISNILA</sequence>
<dbReference type="NCBIfam" id="NF007039">
    <property type="entry name" value="PRK09496.3-2"/>
    <property type="match status" value="1"/>
</dbReference>
<dbReference type="PANTHER" id="PTHR43833:SF5">
    <property type="entry name" value="TRK SYSTEM POTASSIUM UPTAKE PROTEIN TRKA"/>
    <property type="match status" value="1"/>
</dbReference>
<dbReference type="STRING" id="290054.SAMN02745114_00641"/>
<feature type="domain" description="RCK C-terminal" evidence="8">
    <location>
        <begin position="383"/>
        <end position="463"/>
    </location>
</feature>
<dbReference type="Proteomes" id="UP000190657">
    <property type="component" value="Unassembled WGS sequence"/>
</dbReference>
<dbReference type="Pfam" id="PF02254">
    <property type="entry name" value="TrkA_N"/>
    <property type="match status" value="2"/>
</dbReference>
<dbReference type="PROSITE" id="PS51257">
    <property type="entry name" value="PROKAR_LIPOPROTEIN"/>
    <property type="match status" value="1"/>
</dbReference>
<evidence type="ECO:0000259" key="8">
    <source>
        <dbReference type="PROSITE" id="PS51202"/>
    </source>
</evidence>
<keyword evidence="3" id="KW-0633">Potassium transport</keyword>
<evidence type="ECO:0000256" key="3">
    <source>
        <dbReference type="ARBA" id="ARBA00022538"/>
    </source>
</evidence>
<dbReference type="RefSeq" id="WP_078768134.1">
    <property type="nucleotide sequence ID" value="NZ_FUWW01000005.1"/>
</dbReference>
<dbReference type="OrthoDB" id="9775180at2"/>
<reference evidence="9 10" key="1">
    <citation type="submission" date="2017-02" db="EMBL/GenBank/DDBJ databases">
        <authorList>
            <person name="Peterson S.W."/>
        </authorList>
    </citation>
    <scope>NUCLEOTIDE SEQUENCE [LARGE SCALE GENOMIC DNA]</scope>
    <source>
        <strain evidence="9 10">ATCC 51222</strain>
    </source>
</reference>
<keyword evidence="2" id="KW-0813">Transport</keyword>
<dbReference type="InterPro" id="IPR006036">
    <property type="entry name" value="K_uptake_TrkA"/>
</dbReference>
<dbReference type="Gene3D" id="3.30.70.1450">
    <property type="entry name" value="Regulator of K+ conductance, C-terminal domain"/>
    <property type="match status" value="2"/>
</dbReference>
<dbReference type="PROSITE" id="PS51202">
    <property type="entry name" value="RCK_C"/>
    <property type="match status" value="2"/>
</dbReference>
<organism evidence="9 10">
    <name type="scientific">Eubacterium coprostanoligenes</name>
    <dbReference type="NCBI Taxonomy" id="290054"/>
    <lineage>
        <taxon>Bacteria</taxon>
        <taxon>Bacillati</taxon>
        <taxon>Bacillota</taxon>
        <taxon>Clostridia</taxon>
        <taxon>Eubacteriales</taxon>
        <taxon>Eubacteriaceae</taxon>
        <taxon>Eubacterium</taxon>
    </lineage>
</organism>
<dbReference type="InterPro" id="IPR036291">
    <property type="entry name" value="NAD(P)-bd_dom_sf"/>
</dbReference>
<dbReference type="InterPro" id="IPR006037">
    <property type="entry name" value="RCK_C"/>
</dbReference>
<evidence type="ECO:0000313" key="9">
    <source>
        <dbReference type="EMBL" id="SJZ46581.1"/>
    </source>
</evidence>
<gene>
    <name evidence="9" type="ORF">SAMN02745114_00641</name>
</gene>
<dbReference type="Gene3D" id="3.40.50.720">
    <property type="entry name" value="NAD(P)-binding Rossmann-like Domain"/>
    <property type="match status" value="2"/>
</dbReference>
<dbReference type="InterPro" id="IPR003148">
    <property type="entry name" value="RCK_N"/>
</dbReference>
<dbReference type="PRINTS" id="PR00335">
    <property type="entry name" value="KUPTAKETRKA"/>
</dbReference>
<feature type="domain" description="RCK N-terminal" evidence="7">
    <location>
        <begin position="13"/>
        <end position="132"/>
    </location>
</feature>
<dbReference type="AlphaFoldDB" id="A0A1T4KVZ3"/>
<evidence type="ECO:0000256" key="2">
    <source>
        <dbReference type="ARBA" id="ARBA00022448"/>
    </source>
</evidence>
<dbReference type="NCBIfam" id="NF007031">
    <property type="entry name" value="PRK09496.1-2"/>
    <property type="match status" value="1"/>
</dbReference>
<evidence type="ECO:0000256" key="6">
    <source>
        <dbReference type="ARBA" id="ARBA00023065"/>
    </source>
</evidence>
<accession>A0A1T4KVZ3</accession>
<evidence type="ECO:0000259" key="7">
    <source>
        <dbReference type="PROSITE" id="PS51201"/>
    </source>
</evidence>